<evidence type="ECO:0000313" key="6">
    <source>
        <dbReference type="Proteomes" id="UP000265614"/>
    </source>
</evidence>
<dbReference type="EMBL" id="QZEZ01000002">
    <property type="protein sequence ID" value="RJK96925.1"/>
    <property type="molecule type" value="Genomic_DNA"/>
</dbReference>
<dbReference type="PANTHER" id="PTHR16305:SF28">
    <property type="entry name" value="GUANYLATE CYCLASE DOMAIN-CONTAINING PROTEIN"/>
    <property type="match status" value="1"/>
</dbReference>
<dbReference type="InterPro" id="IPR027417">
    <property type="entry name" value="P-loop_NTPase"/>
</dbReference>
<dbReference type="AlphaFoldDB" id="A0A3A3Z107"/>
<dbReference type="Gene3D" id="1.10.10.10">
    <property type="entry name" value="Winged helix-like DNA-binding domain superfamily/Winged helix DNA-binding domain"/>
    <property type="match status" value="1"/>
</dbReference>
<dbReference type="InterPro" id="IPR011990">
    <property type="entry name" value="TPR-like_helical_dom_sf"/>
</dbReference>
<dbReference type="SUPFAM" id="SSF48452">
    <property type="entry name" value="TPR-like"/>
    <property type="match status" value="1"/>
</dbReference>
<dbReference type="PROSITE" id="PS00622">
    <property type="entry name" value="HTH_LUXR_1"/>
    <property type="match status" value="1"/>
</dbReference>
<keyword evidence="6" id="KW-1185">Reference proteome</keyword>
<dbReference type="InterPro" id="IPR003593">
    <property type="entry name" value="AAA+_ATPase"/>
</dbReference>
<dbReference type="Pfam" id="PF00196">
    <property type="entry name" value="GerE"/>
    <property type="match status" value="1"/>
</dbReference>
<sequence length="950" mass="97333">MLAAVGPATGDWPLLGRDAERRRCEAALRGDGAAVVLTGEAGAGKTRLAREVAAGLEADGYAVLRAVATRAASGIPFGALAGLLPPAEADADVLALLQRTRAAFDARAGGRPVLLLVDDAHALDAGSATLVLQLVLARALRLVVTVRSGERAPDAVAALDKDAGALRVEVGALGEDAVREVLEAALGPPVLPAAVRRLWQLSRGNPLLLRELVREELEAGRLERGSGAWALRPGLRPGRRLTEVVRARLGALTPEQAHAVELLAVGGPLGLGLLEGLVPVAALDDLEERGLVEVALDGRRTTVALGHPLYAEAVAGALPLLRRRRRHGELADALARTRARRREDRLRAASWQLEGDRPPAPGALAEAAEEARRRFDLGLAERLARAALGAGPHVAAGVVLAEVLFYTGRPEEAADLLAGLAPAARTDEEVASVADTRAHVLNLLRRDEEAWQVLHDAAGRLVDPDRRRDTASRGALLHLLAGRLGAALEEADEVGGQARPGEGGPEGAPAPDRAGMRAAYAATTALASLGRAAECLERAEAARRAGEGRRVLPVPEVFLFPQASALVYAGRPGAALDLLGRTEAAFLAAGDPEGVGTSALIAGRAELARGDADAALARFRAAAAAYRGLNDEVALRWCLGGVALALGTAGDAEAAATAAREVAALTGPPAGLYEPDLVQRGLAWACAAAGEASRARDLLEGAASLAAGLGQDAPELVLRHDLLRLGEPAAAARVRDLAGRVEGAFAAACALHAAALGGDEPRAWAGAAEAFAAAEAPLEGAEAALAGLRHLAGRGEGRRASALARLGQELLARCRGAGTPGLQAPAPAGPALTARELEVARLAARGLANADIAARLVLSRRTVENHLQRAFVKLGVTRREDLAHALGPRAPRSSPPGPRAAGAAGAARAAGPAGAAAQDSQPERVSPASLVQASAPPPPRTVSPPAPSRP</sequence>
<dbReference type="SUPFAM" id="SSF52540">
    <property type="entry name" value="P-loop containing nucleoside triphosphate hydrolases"/>
    <property type="match status" value="1"/>
</dbReference>
<feature type="domain" description="HTH luxR-type" evidence="4">
    <location>
        <begin position="825"/>
        <end position="890"/>
    </location>
</feature>
<name>A0A3A3Z107_9ACTN</name>
<dbReference type="GO" id="GO:0003677">
    <property type="term" value="F:DNA binding"/>
    <property type="evidence" value="ECO:0007669"/>
    <property type="project" value="InterPro"/>
</dbReference>
<reference evidence="5 6" key="1">
    <citation type="submission" date="2018-09" db="EMBL/GenBank/DDBJ databases">
        <title>YIM 75000 draft genome.</title>
        <authorList>
            <person name="Tang S."/>
            <person name="Feng Y."/>
        </authorList>
    </citation>
    <scope>NUCLEOTIDE SEQUENCE [LARGE SCALE GENOMIC DNA]</scope>
    <source>
        <strain evidence="5 6">YIM 75000</strain>
    </source>
</reference>
<dbReference type="GO" id="GO:0005524">
    <property type="term" value="F:ATP binding"/>
    <property type="evidence" value="ECO:0007669"/>
    <property type="project" value="UniProtKB-KW"/>
</dbReference>
<dbReference type="InterPro" id="IPR036388">
    <property type="entry name" value="WH-like_DNA-bd_sf"/>
</dbReference>
<protein>
    <submittedName>
        <fullName evidence="5">Helix-turn-helix transcriptional regulator</fullName>
    </submittedName>
</protein>
<gene>
    <name evidence="5" type="ORF">D5H78_06675</name>
</gene>
<evidence type="ECO:0000256" key="1">
    <source>
        <dbReference type="ARBA" id="ARBA00022741"/>
    </source>
</evidence>
<dbReference type="GO" id="GO:0005737">
    <property type="term" value="C:cytoplasm"/>
    <property type="evidence" value="ECO:0007669"/>
    <property type="project" value="TreeGrafter"/>
</dbReference>
<dbReference type="Pfam" id="PF13191">
    <property type="entry name" value="AAA_16"/>
    <property type="match status" value="1"/>
</dbReference>
<dbReference type="InterPro" id="IPR016032">
    <property type="entry name" value="Sig_transdc_resp-reg_C-effctor"/>
</dbReference>
<dbReference type="GO" id="GO:0006355">
    <property type="term" value="P:regulation of DNA-templated transcription"/>
    <property type="evidence" value="ECO:0007669"/>
    <property type="project" value="InterPro"/>
</dbReference>
<dbReference type="InterPro" id="IPR041664">
    <property type="entry name" value="AAA_16"/>
</dbReference>
<comment type="caution">
    <text evidence="5">The sequence shown here is derived from an EMBL/GenBank/DDBJ whole genome shotgun (WGS) entry which is preliminary data.</text>
</comment>
<evidence type="ECO:0000256" key="3">
    <source>
        <dbReference type="SAM" id="MobiDB-lite"/>
    </source>
</evidence>
<dbReference type="PRINTS" id="PR00038">
    <property type="entry name" value="HTHLUXR"/>
</dbReference>
<evidence type="ECO:0000259" key="4">
    <source>
        <dbReference type="PROSITE" id="PS50043"/>
    </source>
</evidence>
<keyword evidence="2" id="KW-0067">ATP-binding</keyword>
<dbReference type="Gene3D" id="3.40.50.300">
    <property type="entry name" value="P-loop containing nucleotide triphosphate hydrolases"/>
    <property type="match status" value="1"/>
</dbReference>
<evidence type="ECO:0000313" key="5">
    <source>
        <dbReference type="EMBL" id="RJK96925.1"/>
    </source>
</evidence>
<feature type="region of interest" description="Disordered" evidence="3">
    <location>
        <begin position="885"/>
        <end position="950"/>
    </location>
</feature>
<feature type="compositionally biased region" description="Low complexity" evidence="3">
    <location>
        <begin position="899"/>
        <end position="917"/>
    </location>
</feature>
<dbReference type="CDD" id="cd06170">
    <property type="entry name" value="LuxR_C_like"/>
    <property type="match status" value="1"/>
</dbReference>
<dbReference type="SMART" id="SM00382">
    <property type="entry name" value="AAA"/>
    <property type="match status" value="1"/>
</dbReference>
<dbReference type="PANTHER" id="PTHR16305">
    <property type="entry name" value="TESTICULAR SOLUBLE ADENYLYL CYCLASE"/>
    <property type="match status" value="1"/>
</dbReference>
<dbReference type="PROSITE" id="PS50043">
    <property type="entry name" value="HTH_LUXR_2"/>
    <property type="match status" value="1"/>
</dbReference>
<dbReference type="Proteomes" id="UP000265614">
    <property type="component" value="Unassembled WGS sequence"/>
</dbReference>
<feature type="compositionally biased region" description="Pro residues" evidence="3">
    <location>
        <begin position="935"/>
        <end position="950"/>
    </location>
</feature>
<dbReference type="OrthoDB" id="3197423at2"/>
<dbReference type="SMART" id="SM00421">
    <property type="entry name" value="HTH_LUXR"/>
    <property type="match status" value="1"/>
</dbReference>
<organism evidence="5 6">
    <name type="scientific">Vallicoccus soli</name>
    <dbReference type="NCBI Taxonomy" id="2339232"/>
    <lineage>
        <taxon>Bacteria</taxon>
        <taxon>Bacillati</taxon>
        <taxon>Actinomycetota</taxon>
        <taxon>Actinomycetes</taxon>
        <taxon>Motilibacterales</taxon>
        <taxon>Vallicoccaceae</taxon>
        <taxon>Vallicoccus</taxon>
    </lineage>
</organism>
<dbReference type="GO" id="GO:0004016">
    <property type="term" value="F:adenylate cyclase activity"/>
    <property type="evidence" value="ECO:0007669"/>
    <property type="project" value="TreeGrafter"/>
</dbReference>
<dbReference type="SUPFAM" id="SSF46894">
    <property type="entry name" value="C-terminal effector domain of the bipartite response regulators"/>
    <property type="match status" value="1"/>
</dbReference>
<dbReference type="InterPro" id="IPR000792">
    <property type="entry name" value="Tscrpt_reg_LuxR_C"/>
</dbReference>
<feature type="region of interest" description="Disordered" evidence="3">
    <location>
        <begin position="492"/>
        <end position="513"/>
    </location>
</feature>
<evidence type="ECO:0000256" key="2">
    <source>
        <dbReference type="ARBA" id="ARBA00022840"/>
    </source>
</evidence>
<proteinExistence type="predicted"/>
<accession>A0A3A3Z107</accession>
<keyword evidence="1" id="KW-0547">Nucleotide-binding</keyword>